<reference evidence="1" key="1">
    <citation type="submission" date="2014-11" db="EMBL/GenBank/DDBJ databases">
        <authorList>
            <person name="Amaro Gonzalez C."/>
        </authorList>
    </citation>
    <scope>NUCLEOTIDE SEQUENCE</scope>
</reference>
<accession>A0A0E9RVS3</accession>
<name>A0A0E9RVS3_ANGAN</name>
<evidence type="ECO:0000313" key="1">
    <source>
        <dbReference type="EMBL" id="JAH33229.1"/>
    </source>
</evidence>
<protein>
    <submittedName>
        <fullName evidence="1">Uncharacterized protein</fullName>
    </submittedName>
</protein>
<dbReference type="AlphaFoldDB" id="A0A0E9RVS3"/>
<reference evidence="1" key="2">
    <citation type="journal article" date="2015" name="Fish Shellfish Immunol.">
        <title>Early steps in the European eel (Anguilla anguilla)-Vibrio vulnificus interaction in the gills: Role of the RtxA13 toxin.</title>
        <authorList>
            <person name="Callol A."/>
            <person name="Pajuelo D."/>
            <person name="Ebbesson L."/>
            <person name="Teles M."/>
            <person name="MacKenzie S."/>
            <person name="Amaro C."/>
        </authorList>
    </citation>
    <scope>NUCLEOTIDE SEQUENCE</scope>
</reference>
<dbReference type="EMBL" id="GBXM01075348">
    <property type="protein sequence ID" value="JAH33229.1"/>
    <property type="molecule type" value="Transcribed_RNA"/>
</dbReference>
<sequence length="35" mass="4242">MLFSDLHPYQRKQTMFRTLSHLRVFGAYLVKVARM</sequence>
<proteinExistence type="predicted"/>
<organism evidence="1">
    <name type="scientific">Anguilla anguilla</name>
    <name type="common">European freshwater eel</name>
    <name type="synonym">Muraena anguilla</name>
    <dbReference type="NCBI Taxonomy" id="7936"/>
    <lineage>
        <taxon>Eukaryota</taxon>
        <taxon>Metazoa</taxon>
        <taxon>Chordata</taxon>
        <taxon>Craniata</taxon>
        <taxon>Vertebrata</taxon>
        <taxon>Euteleostomi</taxon>
        <taxon>Actinopterygii</taxon>
        <taxon>Neopterygii</taxon>
        <taxon>Teleostei</taxon>
        <taxon>Anguilliformes</taxon>
        <taxon>Anguillidae</taxon>
        <taxon>Anguilla</taxon>
    </lineage>
</organism>